<reference evidence="2 3" key="1">
    <citation type="journal article" date="2020" name="ISME J.">
        <title>Comparative genomics reveals insights into cyanobacterial evolution and habitat adaptation.</title>
        <authorList>
            <person name="Chen M.Y."/>
            <person name="Teng W.K."/>
            <person name="Zhao L."/>
            <person name="Hu C.X."/>
            <person name="Zhou Y.K."/>
            <person name="Han B.P."/>
            <person name="Song L.R."/>
            <person name="Shu W.S."/>
        </authorList>
    </citation>
    <scope>NUCLEOTIDE SEQUENCE [LARGE SCALE GENOMIC DNA]</scope>
    <source>
        <strain evidence="2 3">FACHB-248</strain>
    </source>
</reference>
<dbReference type="RefSeq" id="WP_029630874.1">
    <property type="nucleotide sequence ID" value="NZ_JACJTA010000015.1"/>
</dbReference>
<comment type="caution">
    <text evidence="2">The sequence shown here is derived from an EMBL/GenBank/DDBJ whole genome shotgun (WGS) entry which is preliminary data.</text>
</comment>
<name>A0ABR8GNS7_9CYAN</name>
<protein>
    <submittedName>
        <fullName evidence="2">CHAT domain-containing protein</fullName>
    </submittedName>
</protein>
<organism evidence="2 3">
    <name type="scientific">Scytonema hofmannii FACHB-248</name>
    <dbReference type="NCBI Taxonomy" id="1842502"/>
    <lineage>
        <taxon>Bacteria</taxon>
        <taxon>Bacillati</taxon>
        <taxon>Cyanobacteriota</taxon>
        <taxon>Cyanophyceae</taxon>
        <taxon>Nostocales</taxon>
        <taxon>Scytonemataceae</taxon>
        <taxon>Scytonema</taxon>
    </lineage>
</organism>
<dbReference type="Pfam" id="PF12770">
    <property type="entry name" value="CHAT"/>
    <property type="match status" value="1"/>
</dbReference>
<keyword evidence="3" id="KW-1185">Reference proteome</keyword>
<evidence type="ECO:0000313" key="2">
    <source>
        <dbReference type="EMBL" id="MBD2604795.1"/>
    </source>
</evidence>
<accession>A0ABR8GNS7</accession>
<sequence>MNSSINTTLIALLLAIKELQTPLSKDEQAILQDVGQQLDIDPDYWDFIEEQITALIEANYTLNQLFQAKIRKLDALDGRIPRDFLPNLAELKKEVFGETKEIVTFDGQTRGENYDRSKQVINITSTILLTENQDQTTKQLVFLEQISEYVENYRYFNTYFTDTNNKVTIAPTEPLIHGQTYFLCINISPEPQGIDTTLFPDKTLTQVWNNQETLFLDVVVASKDFIIDTSTKKLILPRSGASDIVQFTVKPNLFEGRGYMQVELFYRGYLLQSKQLTVLIIPIANAEIPDSLRPPQTARITFTTTDLLTTEQLALLPERVLTVDMELDQRDGSIDFRFLDRTQGNKELAFYDTTLQPAALGSAIAGIRQQLHSTLRDGYWGQVEGSMELLNAWLPKLADVGRELYRQLLPHHQGSLLADDQGEILQAVLSPNTVIQVNPVLGKVTIPWALLYERKLKPSKQNRVCDHFTEYDLDCTNCPNKNDPKFVCPHAFWGYRYSIEQLPCWASSKHLTPTALVRQIQNNQPLQLSFNVYRDFQLWREHLPKLKAAGSLNILRAEEMLELENIWEEHGNLLDLVYFYCHGGLEEMPKRPYIEISDERIYSNFLECYESTWKHHPLVFLNGCATGDYGPESYVSLIDDFLNAGASGVVGTECPVSENFAEYFATEVFKRLFTGEPMGLAMLAVRRKLLEQHYNPLGLVYSLYAAHEIALAHPVSQT</sequence>
<gene>
    <name evidence="2" type="ORF">H6G81_09715</name>
</gene>
<dbReference type="EMBL" id="JACJTA010000015">
    <property type="protein sequence ID" value="MBD2604795.1"/>
    <property type="molecule type" value="Genomic_DNA"/>
</dbReference>
<proteinExistence type="predicted"/>
<dbReference type="Proteomes" id="UP000660380">
    <property type="component" value="Unassembled WGS sequence"/>
</dbReference>
<feature type="domain" description="CHAT" evidence="1">
    <location>
        <begin position="549"/>
        <end position="693"/>
    </location>
</feature>
<evidence type="ECO:0000313" key="3">
    <source>
        <dbReference type="Proteomes" id="UP000660380"/>
    </source>
</evidence>
<evidence type="ECO:0000259" key="1">
    <source>
        <dbReference type="Pfam" id="PF12770"/>
    </source>
</evidence>
<dbReference type="InterPro" id="IPR024983">
    <property type="entry name" value="CHAT_dom"/>
</dbReference>